<gene>
    <name evidence="4" type="ORF">F1644_20850</name>
</gene>
<dbReference type="Gene3D" id="3.30.70.330">
    <property type="match status" value="1"/>
</dbReference>
<dbReference type="CDD" id="cd21608">
    <property type="entry name" value="RRM2_NsCP33_like"/>
    <property type="match status" value="1"/>
</dbReference>
<evidence type="ECO:0000313" key="5">
    <source>
        <dbReference type="Proteomes" id="UP001302374"/>
    </source>
</evidence>
<evidence type="ECO:0000256" key="1">
    <source>
        <dbReference type="ARBA" id="ARBA00022884"/>
    </source>
</evidence>
<dbReference type="Pfam" id="PF00076">
    <property type="entry name" value="RRM_1"/>
    <property type="match status" value="1"/>
</dbReference>
<dbReference type="SMART" id="SM00360">
    <property type="entry name" value="RRM"/>
    <property type="match status" value="1"/>
</dbReference>
<name>A0ABZ0G1C1_9BACT</name>
<dbReference type="InterPro" id="IPR012677">
    <property type="entry name" value="Nucleotide-bd_a/b_plait_sf"/>
</dbReference>
<organism evidence="4 5">
    <name type="scientific">Butyricimonas paravirosa</name>
    <dbReference type="NCBI Taxonomy" id="1472417"/>
    <lineage>
        <taxon>Bacteria</taxon>
        <taxon>Pseudomonadati</taxon>
        <taxon>Bacteroidota</taxon>
        <taxon>Bacteroidia</taxon>
        <taxon>Bacteroidales</taxon>
        <taxon>Odoribacteraceae</taxon>
        <taxon>Butyricimonas</taxon>
    </lineage>
</organism>
<protein>
    <submittedName>
        <fullName evidence="4">RNA-binding protein</fullName>
    </submittedName>
</protein>
<feature type="compositionally biased region" description="Gly residues" evidence="2">
    <location>
        <begin position="130"/>
        <end position="139"/>
    </location>
</feature>
<dbReference type="InterPro" id="IPR048289">
    <property type="entry name" value="RRM2_NsCP33-like"/>
</dbReference>
<sequence length="157" mass="17776">MILSFDLIATERLPSSYFKCIVKQTFLDKIQPQVFKLLILKFVLMNIYISNLSYDVNDSDLRELFEEYGEVSSAKVIMDRETGRSRGFGFVEMSDDTQGQKAIDELNQAEYDGKVINVNVAKPRTDRPAGGRGGFNRNGGGRDRRSNGGGRSFEKRF</sequence>
<dbReference type="PROSITE" id="PS50102">
    <property type="entry name" value="RRM"/>
    <property type="match status" value="1"/>
</dbReference>
<reference evidence="4 5" key="1">
    <citation type="submission" date="2019-09" db="EMBL/GenBank/DDBJ databases">
        <title>Butyricimonas paravirosa DSM 105722 (=214-4 = JCM 18677 = CCUG 65563).</title>
        <authorList>
            <person name="Le Roy T."/>
            <person name="Cani P.D."/>
        </authorList>
    </citation>
    <scope>NUCLEOTIDE SEQUENCE [LARGE SCALE GENOMIC DNA]</scope>
    <source>
        <strain evidence="4 5">DSM 105722</strain>
    </source>
</reference>
<feature type="region of interest" description="Disordered" evidence="2">
    <location>
        <begin position="120"/>
        <end position="157"/>
    </location>
</feature>
<evidence type="ECO:0000259" key="3">
    <source>
        <dbReference type="PROSITE" id="PS50102"/>
    </source>
</evidence>
<feature type="compositionally biased region" description="Basic and acidic residues" evidence="2">
    <location>
        <begin position="140"/>
        <end position="157"/>
    </location>
</feature>
<dbReference type="InterPro" id="IPR000504">
    <property type="entry name" value="RRM_dom"/>
</dbReference>
<evidence type="ECO:0000256" key="2">
    <source>
        <dbReference type="SAM" id="MobiDB-lite"/>
    </source>
</evidence>
<proteinExistence type="predicted"/>
<keyword evidence="1" id="KW-0694">RNA-binding</keyword>
<accession>A0ABZ0G1C1</accession>
<dbReference type="SUPFAM" id="SSF54928">
    <property type="entry name" value="RNA-binding domain, RBD"/>
    <property type="match status" value="1"/>
</dbReference>
<dbReference type="InterPro" id="IPR035979">
    <property type="entry name" value="RBD_domain_sf"/>
</dbReference>
<dbReference type="InterPro" id="IPR052462">
    <property type="entry name" value="SLIRP/GR-RBP-like"/>
</dbReference>
<dbReference type="Proteomes" id="UP001302374">
    <property type="component" value="Chromosome"/>
</dbReference>
<dbReference type="EMBL" id="CP043839">
    <property type="protein sequence ID" value="WOF14551.1"/>
    <property type="molecule type" value="Genomic_DNA"/>
</dbReference>
<feature type="domain" description="RRM" evidence="3">
    <location>
        <begin position="45"/>
        <end position="123"/>
    </location>
</feature>
<evidence type="ECO:0000313" key="4">
    <source>
        <dbReference type="EMBL" id="WOF14551.1"/>
    </source>
</evidence>
<keyword evidence="5" id="KW-1185">Reference proteome</keyword>
<dbReference type="PANTHER" id="PTHR48027">
    <property type="entry name" value="HETEROGENEOUS NUCLEAR RIBONUCLEOPROTEIN 87F-RELATED"/>
    <property type="match status" value="1"/>
</dbReference>